<evidence type="ECO:0000313" key="4">
    <source>
        <dbReference type="Proteomes" id="UP000266287"/>
    </source>
</evidence>
<dbReference type="AlphaFoldDB" id="A0A399FWQ0"/>
<proteinExistence type="predicted"/>
<evidence type="ECO:0000313" key="3">
    <source>
        <dbReference type="EMBL" id="RII00644.1"/>
    </source>
</evidence>
<reference evidence="3 4" key="1">
    <citation type="submission" date="2018-08" db="EMBL/GenBank/DDBJ databases">
        <title>Draft genome of candidate division NPL-UPA2 bacterium Unc8 that adapted to ultra-basic serpentinizing groundwater.</title>
        <authorList>
            <person name="Ishii S."/>
            <person name="Suzuki S."/>
            <person name="Nealson K.H."/>
        </authorList>
    </citation>
    <scope>NUCLEOTIDE SEQUENCE [LARGE SCALE GENOMIC DNA]</scope>
    <source>
        <strain evidence="3">Unc8</strain>
    </source>
</reference>
<feature type="transmembrane region" description="Helical" evidence="1">
    <location>
        <begin position="15"/>
        <end position="34"/>
    </location>
</feature>
<keyword evidence="1" id="KW-0812">Transmembrane</keyword>
<name>A0A399FWQ0_UNCN2</name>
<feature type="domain" description="CdsD C-terminal" evidence="2">
    <location>
        <begin position="115"/>
        <end position="150"/>
    </location>
</feature>
<organism evidence="3 4">
    <name type="scientific">candidate division NPL-UPA2 bacterium Unc8</name>
    <dbReference type="NCBI Taxonomy" id="1980939"/>
    <lineage>
        <taxon>Bacteria</taxon>
    </lineage>
</organism>
<keyword evidence="1" id="KW-1133">Transmembrane helix</keyword>
<gene>
    <name evidence="3" type="ORF">B9J77_01065</name>
</gene>
<dbReference type="Proteomes" id="UP000266287">
    <property type="component" value="Unassembled WGS sequence"/>
</dbReference>
<dbReference type="EMBL" id="NDHY01000002">
    <property type="protein sequence ID" value="RII00644.1"/>
    <property type="molecule type" value="Genomic_DNA"/>
</dbReference>
<evidence type="ECO:0000259" key="2">
    <source>
        <dbReference type="Pfam" id="PF23862"/>
    </source>
</evidence>
<accession>A0A399FWQ0</accession>
<dbReference type="InterPro" id="IPR056283">
    <property type="entry name" value="CdsD_C"/>
</dbReference>
<sequence>MGFREDIAGIKGKKILFLLGGGVLLLMIILLLPAGERRGAELPLGFERAALPEVRPLAPVAPLPVVGEVFLCPQLLKEARKRYARGWGPDPFLLAAAEVGYVRLHLGAIFLGVEKSAIINGKALTIGDKIGGYEITGIAKGVVTLEKKGLTRQLSFW</sequence>
<evidence type="ECO:0000256" key="1">
    <source>
        <dbReference type="SAM" id="Phobius"/>
    </source>
</evidence>
<keyword evidence="1" id="KW-0472">Membrane</keyword>
<comment type="caution">
    <text evidence="3">The sequence shown here is derived from an EMBL/GenBank/DDBJ whole genome shotgun (WGS) entry which is preliminary data.</text>
</comment>
<protein>
    <recommendedName>
        <fullName evidence="2">CdsD C-terminal domain-containing protein</fullName>
    </recommendedName>
</protein>
<dbReference type="Pfam" id="PF23862">
    <property type="entry name" value="CdsD_C"/>
    <property type="match status" value="1"/>
</dbReference>